<dbReference type="Proteomes" id="UP000230729">
    <property type="component" value="Unassembled WGS sequence"/>
</dbReference>
<keyword evidence="4" id="KW-0812">Transmembrane</keyword>
<dbReference type="Gene3D" id="3.20.20.80">
    <property type="entry name" value="Glycosidases"/>
    <property type="match status" value="1"/>
</dbReference>
<evidence type="ECO:0000256" key="1">
    <source>
        <dbReference type="ARBA" id="ARBA00022801"/>
    </source>
</evidence>
<keyword evidence="1" id="KW-0378">Hydrolase</keyword>
<gene>
    <name evidence="6" type="ORF">COX22_02500</name>
</gene>
<dbReference type="InterPro" id="IPR001000">
    <property type="entry name" value="GH10_dom"/>
</dbReference>
<evidence type="ECO:0000256" key="3">
    <source>
        <dbReference type="ARBA" id="ARBA00023326"/>
    </source>
</evidence>
<comment type="caution">
    <text evidence="6">The sequence shown here is derived from an EMBL/GenBank/DDBJ whole genome shotgun (WGS) entry which is preliminary data.</text>
</comment>
<feature type="non-terminal residue" evidence="6">
    <location>
        <position position="262"/>
    </location>
</feature>
<sequence length="262" mass="30962">MTLFKNKKFLIFLICLLLFDLVFFLWFFAAQTKKSIWPEKDLLFGLTYSQKQAETLGLDWQKVYLAVLDDLGARRLRLAAYWDEIEKAEGQYDWQRLDWLIDQAGQREAEIILAVGGRLPRWPECHWPSWAADVSEAEREKKILAYLEASIRRYQDRKNILAWQVENEPFLSSYFGECPPLRVEFLDQEIALVKRLDARPVVVTDSGELSFWLPAARRADIFGTTMYRDTYSSHFKRYIHYPLTPAFFRLKKLFVSWLAKPS</sequence>
<evidence type="ECO:0000259" key="5">
    <source>
        <dbReference type="Pfam" id="PF00331"/>
    </source>
</evidence>
<dbReference type="AlphaFoldDB" id="A0A2G9ZKT9"/>
<accession>A0A2G9ZKT9</accession>
<organism evidence="6 7">
    <name type="scientific">Candidatus Falkowbacteria bacterium CG23_combo_of_CG06-09_8_20_14_all_49_15</name>
    <dbReference type="NCBI Taxonomy" id="1974572"/>
    <lineage>
        <taxon>Bacteria</taxon>
        <taxon>Candidatus Falkowiibacteriota</taxon>
    </lineage>
</organism>
<keyword evidence="4" id="KW-1133">Transmembrane helix</keyword>
<protein>
    <recommendedName>
        <fullName evidence="5">GH10 domain-containing protein</fullName>
    </recommendedName>
</protein>
<evidence type="ECO:0000256" key="2">
    <source>
        <dbReference type="ARBA" id="ARBA00023277"/>
    </source>
</evidence>
<reference evidence="6 7" key="1">
    <citation type="submission" date="2017-09" db="EMBL/GenBank/DDBJ databases">
        <title>Depth-based differentiation of microbial function through sediment-hosted aquifers and enrichment of novel symbionts in the deep terrestrial subsurface.</title>
        <authorList>
            <person name="Probst A.J."/>
            <person name="Ladd B."/>
            <person name="Jarett J.K."/>
            <person name="Geller-Mcgrath D.E."/>
            <person name="Sieber C.M."/>
            <person name="Emerson J.B."/>
            <person name="Anantharaman K."/>
            <person name="Thomas B.C."/>
            <person name="Malmstrom R."/>
            <person name="Stieglmeier M."/>
            <person name="Klingl A."/>
            <person name="Woyke T."/>
            <person name="Ryan C.M."/>
            <person name="Banfield J.F."/>
        </authorList>
    </citation>
    <scope>NUCLEOTIDE SEQUENCE [LARGE SCALE GENOMIC DNA]</scope>
    <source>
        <strain evidence="6">CG23_combo_of_CG06-09_8_20_14_all_49_15</strain>
    </source>
</reference>
<dbReference type="EMBL" id="PCSD01000053">
    <property type="protein sequence ID" value="PIP33787.1"/>
    <property type="molecule type" value="Genomic_DNA"/>
</dbReference>
<dbReference type="GO" id="GO:0004553">
    <property type="term" value="F:hydrolase activity, hydrolyzing O-glycosyl compounds"/>
    <property type="evidence" value="ECO:0007669"/>
    <property type="project" value="InterPro"/>
</dbReference>
<evidence type="ECO:0000256" key="4">
    <source>
        <dbReference type="SAM" id="Phobius"/>
    </source>
</evidence>
<dbReference type="GO" id="GO:0000272">
    <property type="term" value="P:polysaccharide catabolic process"/>
    <property type="evidence" value="ECO:0007669"/>
    <property type="project" value="UniProtKB-KW"/>
</dbReference>
<feature type="transmembrane region" description="Helical" evidence="4">
    <location>
        <begin position="9"/>
        <end position="29"/>
    </location>
</feature>
<keyword evidence="2" id="KW-0119">Carbohydrate metabolism</keyword>
<dbReference type="Pfam" id="PF00331">
    <property type="entry name" value="Glyco_hydro_10"/>
    <property type="match status" value="1"/>
</dbReference>
<keyword evidence="3" id="KW-0624">Polysaccharide degradation</keyword>
<feature type="domain" description="GH10" evidence="5">
    <location>
        <begin position="82"/>
        <end position="172"/>
    </location>
</feature>
<dbReference type="SUPFAM" id="SSF51445">
    <property type="entry name" value="(Trans)glycosidases"/>
    <property type="match status" value="1"/>
</dbReference>
<evidence type="ECO:0000313" key="7">
    <source>
        <dbReference type="Proteomes" id="UP000230729"/>
    </source>
</evidence>
<evidence type="ECO:0000313" key="6">
    <source>
        <dbReference type="EMBL" id="PIP33787.1"/>
    </source>
</evidence>
<dbReference type="InterPro" id="IPR017853">
    <property type="entry name" value="GH"/>
</dbReference>
<proteinExistence type="predicted"/>
<name>A0A2G9ZKT9_9BACT</name>
<keyword evidence="4" id="KW-0472">Membrane</keyword>